<comment type="pathway">
    <text evidence="2">Carbohydrate biosynthesis; dTDP-L-rhamnose biosynthesis.</text>
</comment>
<dbReference type="InterPro" id="IPR029903">
    <property type="entry name" value="RmlD-like-bd"/>
</dbReference>
<feature type="region of interest" description="Disordered" evidence="3">
    <location>
        <begin position="57"/>
        <end position="77"/>
    </location>
</feature>
<keyword evidence="2" id="KW-0521">NADP</keyword>
<accession>A0A0A2DKQ4</accession>
<comment type="function">
    <text evidence="2">Catalyzes the reduction of dTDP-6-deoxy-L-lyxo-4-hexulose to yield dTDP-L-rhamnose.</text>
</comment>
<dbReference type="SUPFAM" id="SSF51735">
    <property type="entry name" value="NAD(P)-binding Rossmann-fold domains"/>
    <property type="match status" value="1"/>
</dbReference>
<comment type="similarity">
    <text evidence="1 2">Belongs to the dTDP-4-dehydrorhamnose reductase family.</text>
</comment>
<feature type="domain" description="RmlD-like substrate binding" evidence="4">
    <location>
        <begin position="1"/>
        <end position="314"/>
    </location>
</feature>
<dbReference type="InterPro" id="IPR005913">
    <property type="entry name" value="dTDP_dehydrorham_reduct"/>
</dbReference>
<dbReference type="UniPathway" id="UPA00124"/>
<dbReference type="GO" id="GO:0019305">
    <property type="term" value="P:dTDP-rhamnose biosynthetic process"/>
    <property type="evidence" value="ECO:0007669"/>
    <property type="project" value="UniProtKB-UniPathway"/>
</dbReference>
<name>A0A0A2DKQ4_9CORY</name>
<dbReference type="RefSeq" id="WP_035114785.1">
    <property type="nucleotide sequence ID" value="NZ_CP047046.1"/>
</dbReference>
<dbReference type="Pfam" id="PF04321">
    <property type="entry name" value="RmlD_sub_bind"/>
    <property type="match status" value="1"/>
</dbReference>
<dbReference type="InterPro" id="IPR036291">
    <property type="entry name" value="NAD(P)-bd_dom_sf"/>
</dbReference>
<evidence type="ECO:0000313" key="6">
    <source>
        <dbReference type="Proteomes" id="UP000030145"/>
    </source>
</evidence>
<dbReference type="Gene3D" id="3.90.25.10">
    <property type="entry name" value="UDP-galactose 4-epimerase, domain 1"/>
    <property type="match status" value="1"/>
</dbReference>
<dbReference type="GO" id="GO:0008831">
    <property type="term" value="F:dTDP-4-dehydrorhamnose reductase activity"/>
    <property type="evidence" value="ECO:0007669"/>
    <property type="project" value="UniProtKB-EC"/>
</dbReference>
<sequence length="319" mass="34239">MSFIVVGCNGQVGSFLTELFGPAAIPVDRTQLDLSSKKSVEQFFSSFPSFAPNRLGGATSGSTEAAHQPLPSLSTPSSRPTALINCAAFTAVDAAESDTGATLNHRVNAVAPGWLAQHCQHMRIPMVHISTDYVFDGQLPVGQEYSTTHPVQPVNAYGRAKAEGERAVLHFGGHVVRTAWVYSGPEHPNKDFASTMLRLARRGVNPNVVNDQFGRPSHAQLVASAIKEVAEALADGAALPQVLHATGNGEPTSWCEFAREVFAATGHDPQRVSAIPTSEYPTPARRPANSVLSLAEWETWGLSPLPAWRETLREKAAVW</sequence>
<dbReference type="PANTHER" id="PTHR10491">
    <property type="entry name" value="DTDP-4-DEHYDRORHAMNOSE REDUCTASE"/>
    <property type="match status" value="1"/>
</dbReference>
<dbReference type="AlphaFoldDB" id="A0A0A2DKQ4"/>
<dbReference type="Gene3D" id="3.40.50.720">
    <property type="entry name" value="NAD(P)-binding Rossmann-like Domain"/>
    <property type="match status" value="1"/>
</dbReference>
<evidence type="ECO:0000256" key="1">
    <source>
        <dbReference type="ARBA" id="ARBA00010944"/>
    </source>
</evidence>
<dbReference type="CDD" id="cd05254">
    <property type="entry name" value="dTDP_HR_like_SDR_e"/>
    <property type="match status" value="1"/>
</dbReference>
<dbReference type="EC" id="1.1.1.133" evidence="2"/>
<evidence type="ECO:0000259" key="4">
    <source>
        <dbReference type="Pfam" id="PF04321"/>
    </source>
</evidence>
<evidence type="ECO:0000256" key="2">
    <source>
        <dbReference type="RuleBase" id="RU364082"/>
    </source>
</evidence>
<reference evidence="5 6" key="1">
    <citation type="submission" date="2014-10" db="EMBL/GenBank/DDBJ databases">
        <title>Whole Genome sequence of Corynebacterium auriscanis strain CIP 106629.</title>
        <authorList>
            <person name="Hassan S.S."/>
            <person name="Jamal S.B."/>
            <person name="Tiwari S."/>
            <person name="Oliveira L.D.C."/>
            <person name="Souza F."/>
            <person name="Mariano D.C."/>
            <person name="Almeida S."/>
            <person name="Dorella F."/>
            <person name="Pereira F."/>
            <person name="Carvalho A."/>
            <person name="Leal C.A."/>
            <person name="Soares S.D.C."/>
            <person name="Figueiredo H.C."/>
            <person name="Silva A."/>
            <person name="Azevedo V.A."/>
        </authorList>
    </citation>
    <scope>NUCLEOTIDE SEQUENCE [LARGE SCALE GENOMIC DNA]</scope>
    <source>
        <strain evidence="5 6">CIP 106629</strain>
    </source>
</reference>
<gene>
    <name evidence="5" type="ORF">MA47_07115</name>
</gene>
<organism evidence="5 6">
    <name type="scientific">Corynebacterium auriscanis</name>
    <dbReference type="NCBI Taxonomy" id="99807"/>
    <lineage>
        <taxon>Bacteria</taxon>
        <taxon>Bacillati</taxon>
        <taxon>Actinomycetota</taxon>
        <taxon>Actinomycetes</taxon>
        <taxon>Mycobacteriales</taxon>
        <taxon>Corynebacteriaceae</taxon>
        <taxon>Corynebacterium</taxon>
    </lineage>
</organism>
<keyword evidence="2" id="KW-0560">Oxidoreductase</keyword>
<keyword evidence="6" id="KW-1185">Reference proteome</keyword>
<dbReference type="PANTHER" id="PTHR10491:SF4">
    <property type="entry name" value="METHIONINE ADENOSYLTRANSFERASE 2 SUBUNIT BETA"/>
    <property type="match status" value="1"/>
</dbReference>
<evidence type="ECO:0000256" key="3">
    <source>
        <dbReference type="SAM" id="MobiDB-lite"/>
    </source>
</evidence>
<protein>
    <recommendedName>
        <fullName evidence="2">dTDP-4-dehydrorhamnose reductase</fullName>
        <ecNumber evidence="2">1.1.1.133</ecNumber>
    </recommendedName>
</protein>
<dbReference type="Proteomes" id="UP000030145">
    <property type="component" value="Unassembled WGS sequence"/>
</dbReference>
<comment type="caution">
    <text evidence="5">The sequence shown here is derived from an EMBL/GenBank/DDBJ whole genome shotgun (WGS) entry which is preliminary data.</text>
</comment>
<dbReference type="EMBL" id="JRVJ01000011">
    <property type="protein sequence ID" value="KGM18489.1"/>
    <property type="molecule type" value="Genomic_DNA"/>
</dbReference>
<evidence type="ECO:0000313" key="5">
    <source>
        <dbReference type="EMBL" id="KGM18489.1"/>
    </source>
</evidence>
<proteinExistence type="inferred from homology"/>
<dbReference type="GeneID" id="300553466"/>